<dbReference type="PANTHER" id="PTHR30489">
    <property type="entry name" value="LIPOPROTEIN-RELEASING SYSTEM TRANSMEMBRANE PROTEIN LOLE"/>
    <property type="match status" value="1"/>
</dbReference>
<evidence type="ECO:0000256" key="7">
    <source>
        <dbReference type="SAM" id="Phobius"/>
    </source>
</evidence>
<sequence length="404" mass="45558">MNVPLYIARRYLFAKKSHNIINIISIISVIGVATGVMALVVVLSVFNGFDTLIANLYSHIDADLKIVPQQGKTFRIDSLPFKQIKGLPEVSVFAEVVEENALFRYRGRQHIGIIKGVSRNYTELSGLGKKLKDGEFKLWRGSQPLAIMGEGVAYYLNASLAHFDPLFIYLPRRGRSYSPTRAFNKKAIMPSGIFAIEQDFDTRYVFTPIEFARNLLMYDSVTVNAIEIKLIPDVNPEKVKNKVQSILGRKFRILNRYQQNESLYRTMKSEKFAIALILTLILIIASFNIVGSLSMLIIDKRADVETLKSLGASNKLIQKIFLFEGMLISIGGSLIGIVLGLITCWLQITFKLIRLEGRGNFIIDAYPVDVQPLDITLIFFVVVSIGYLAARFPVRLITKRILQQ</sequence>
<feature type="domain" description="ABC3 transporter permease C-terminal" evidence="8">
    <location>
        <begin position="276"/>
        <end position="399"/>
    </location>
</feature>
<evidence type="ECO:0000313" key="11">
    <source>
        <dbReference type="Proteomes" id="UP000500961"/>
    </source>
</evidence>
<comment type="similarity">
    <text evidence="2">Belongs to the ABC-4 integral membrane protein family. LolC/E subfamily.</text>
</comment>
<reference evidence="10 11" key="1">
    <citation type="submission" date="2019-07" db="EMBL/GenBank/DDBJ databases">
        <title>Thalassofilum flectens gen. nov., sp. nov., a novel moderate thermophilic anaerobe from a shallow sea hot spring in Kunashir Island (Russia), representing a new family in the order Bacteroidales, and proposal of Thalassofilacea fam. nov.</title>
        <authorList>
            <person name="Kochetkova T.V."/>
            <person name="Podosokorskaya O.A."/>
            <person name="Novikov A."/>
            <person name="Elcheninov A.G."/>
            <person name="Toshchakov S.V."/>
            <person name="Kublanov I.V."/>
        </authorList>
    </citation>
    <scope>NUCLEOTIDE SEQUENCE [LARGE SCALE GENOMIC DNA]</scope>
    <source>
        <strain evidence="10 11">38-H</strain>
    </source>
</reference>
<proteinExistence type="inferred from homology"/>
<accession>A0A7D4C9M4</accession>
<evidence type="ECO:0000256" key="1">
    <source>
        <dbReference type="ARBA" id="ARBA00004651"/>
    </source>
</evidence>
<dbReference type="RefSeq" id="WP_173074901.1">
    <property type="nucleotide sequence ID" value="NZ_CP041345.1"/>
</dbReference>
<feature type="transmembrane region" description="Helical" evidence="7">
    <location>
        <begin position="20"/>
        <end position="46"/>
    </location>
</feature>
<dbReference type="AlphaFoldDB" id="A0A7D4C9M4"/>
<feature type="transmembrane region" description="Helical" evidence="7">
    <location>
        <begin position="272"/>
        <end position="299"/>
    </location>
</feature>
<dbReference type="GO" id="GO:0098797">
    <property type="term" value="C:plasma membrane protein complex"/>
    <property type="evidence" value="ECO:0007669"/>
    <property type="project" value="TreeGrafter"/>
</dbReference>
<feature type="transmembrane region" description="Helical" evidence="7">
    <location>
        <begin position="320"/>
        <end position="348"/>
    </location>
</feature>
<dbReference type="InterPro" id="IPR003838">
    <property type="entry name" value="ABC3_permease_C"/>
</dbReference>
<dbReference type="Proteomes" id="UP000500961">
    <property type="component" value="Chromosome"/>
</dbReference>
<dbReference type="GO" id="GO:0044874">
    <property type="term" value="P:lipoprotein localization to outer membrane"/>
    <property type="evidence" value="ECO:0007669"/>
    <property type="project" value="TreeGrafter"/>
</dbReference>
<name>A0A7D4C9M4_9BACT</name>
<evidence type="ECO:0000313" key="10">
    <source>
        <dbReference type="EMBL" id="QKG80302.1"/>
    </source>
</evidence>
<dbReference type="KEGG" id="ttz:FHG85_08525"/>
<dbReference type="Pfam" id="PF12704">
    <property type="entry name" value="MacB_PCD"/>
    <property type="match status" value="1"/>
</dbReference>
<protein>
    <submittedName>
        <fullName evidence="10">ABC transporter permease</fullName>
    </submittedName>
</protein>
<dbReference type="EMBL" id="CP041345">
    <property type="protein sequence ID" value="QKG80302.1"/>
    <property type="molecule type" value="Genomic_DNA"/>
</dbReference>
<comment type="subcellular location">
    <subcellularLocation>
        <location evidence="1">Cell membrane</location>
        <topology evidence="1">Multi-pass membrane protein</topology>
    </subcellularLocation>
</comment>
<evidence type="ECO:0000256" key="2">
    <source>
        <dbReference type="ARBA" id="ARBA00005236"/>
    </source>
</evidence>
<keyword evidence="4 7" id="KW-0812">Transmembrane</keyword>
<dbReference type="PANTHER" id="PTHR30489:SF0">
    <property type="entry name" value="LIPOPROTEIN-RELEASING SYSTEM TRANSMEMBRANE PROTEIN LOLE"/>
    <property type="match status" value="1"/>
</dbReference>
<evidence type="ECO:0000259" key="9">
    <source>
        <dbReference type="Pfam" id="PF12704"/>
    </source>
</evidence>
<evidence type="ECO:0000256" key="3">
    <source>
        <dbReference type="ARBA" id="ARBA00022475"/>
    </source>
</evidence>
<evidence type="ECO:0000256" key="4">
    <source>
        <dbReference type="ARBA" id="ARBA00022692"/>
    </source>
</evidence>
<keyword evidence="3" id="KW-1003">Cell membrane</keyword>
<keyword evidence="6 7" id="KW-0472">Membrane</keyword>
<evidence type="ECO:0000256" key="6">
    <source>
        <dbReference type="ARBA" id="ARBA00023136"/>
    </source>
</evidence>
<gene>
    <name evidence="10" type="ORF">FHG85_08525</name>
</gene>
<dbReference type="Pfam" id="PF02687">
    <property type="entry name" value="FtsX"/>
    <property type="match status" value="1"/>
</dbReference>
<dbReference type="InterPro" id="IPR025857">
    <property type="entry name" value="MacB_PCD"/>
</dbReference>
<feature type="domain" description="MacB-like periplasmic core" evidence="9">
    <location>
        <begin position="25"/>
        <end position="153"/>
    </location>
</feature>
<organism evidence="10 11">
    <name type="scientific">Tenuifilum thalassicum</name>
    <dbReference type="NCBI Taxonomy" id="2590900"/>
    <lineage>
        <taxon>Bacteria</taxon>
        <taxon>Pseudomonadati</taxon>
        <taxon>Bacteroidota</taxon>
        <taxon>Bacteroidia</taxon>
        <taxon>Bacteroidales</taxon>
        <taxon>Tenuifilaceae</taxon>
        <taxon>Tenuifilum</taxon>
    </lineage>
</organism>
<keyword evidence="5 7" id="KW-1133">Transmembrane helix</keyword>
<evidence type="ECO:0000256" key="5">
    <source>
        <dbReference type="ARBA" id="ARBA00022989"/>
    </source>
</evidence>
<feature type="transmembrane region" description="Helical" evidence="7">
    <location>
        <begin position="375"/>
        <end position="394"/>
    </location>
</feature>
<dbReference type="InterPro" id="IPR051447">
    <property type="entry name" value="Lipoprotein-release_system"/>
</dbReference>
<keyword evidence="11" id="KW-1185">Reference proteome</keyword>
<evidence type="ECO:0000259" key="8">
    <source>
        <dbReference type="Pfam" id="PF02687"/>
    </source>
</evidence>